<dbReference type="RefSeq" id="WP_181056651.1">
    <property type="nucleotide sequence ID" value="NZ_JACDTY010000002.1"/>
</dbReference>
<comment type="caution">
    <text evidence="1">The sequence shown here is derived from an EMBL/GenBank/DDBJ whole genome shotgun (WGS) entry which is preliminary data.</text>
</comment>
<organism evidence="1 2">
    <name type="scientific">Mesorhizobium neociceri</name>
    <dbReference type="NCBI Taxonomy" id="1307853"/>
    <lineage>
        <taxon>Bacteria</taxon>
        <taxon>Pseudomonadati</taxon>
        <taxon>Pseudomonadota</taxon>
        <taxon>Alphaproteobacteria</taxon>
        <taxon>Hyphomicrobiales</taxon>
        <taxon>Phyllobacteriaceae</taxon>
        <taxon>Mesorhizobium</taxon>
    </lineage>
</organism>
<reference evidence="1 2" key="1">
    <citation type="submission" date="2020-07" db="EMBL/GenBank/DDBJ databases">
        <title>Definition of the novel symbiovar canariense within Mesorhizobium novociceri, a new species of genus Mesorhizobium nodulating Cicer canariense in the Caldera de Taburiente National Park (La Palma, Canary Islands).</title>
        <authorList>
            <person name="Leon-Barrios M."/>
            <person name="Perez-Yepez J."/>
            <person name="Flores-Felix J.D."/>
            <person name="Ramirez-Baena M.H."/>
            <person name="Pulido-Suarez L."/>
            <person name="Igual J.M."/>
            <person name="Velazquez E."/>
            <person name="Peix A."/>
        </authorList>
    </citation>
    <scope>NUCLEOTIDE SEQUENCE [LARGE SCALE GENOMIC DNA]</scope>
    <source>
        <strain evidence="1 2">CCANP35</strain>
    </source>
</reference>
<dbReference type="AlphaFoldDB" id="A0A838B1S9"/>
<sequence length="172" mass="18719">MALALAFASGIVAARPLTDSERSGLADTVATFDAAMRGADYAAVSKTIPPKVLGFIANKGGMDVEKLREVVIEQMTKALAEVKIEAFSMDLANAEYRELQTGEPYVLIPTETIINAGDKGRFKAKAQTLALIDEGKWYLLRVNEDKQVTIMRQVYPQFVGVEFDSGSVEALK</sequence>
<keyword evidence="2" id="KW-1185">Reference proteome</keyword>
<dbReference type="EMBL" id="JACDTY010000002">
    <property type="protein sequence ID" value="MBA1139991.1"/>
    <property type="molecule type" value="Genomic_DNA"/>
</dbReference>
<evidence type="ECO:0000313" key="1">
    <source>
        <dbReference type="EMBL" id="MBA1139991.1"/>
    </source>
</evidence>
<evidence type="ECO:0000313" key="2">
    <source>
        <dbReference type="Proteomes" id="UP000558284"/>
    </source>
</evidence>
<name>A0A838B1S9_9HYPH</name>
<accession>A0A838B1S9</accession>
<proteinExistence type="predicted"/>
<protein>
    <submittedName>
        <fullName evidence="1">Uncharacterized protein</fullName>
    </submittedName>
</protein>
<dbReference type="Proteomes" id="UP000558284">
    <property type="component" value="Unassembled WGS sequence"/>
</dbReference>
<gene>
    <name evidence="1" type="ORF">H0241_06940</name>
</gene>